<organism evidence="1 2">
    <name type="scientific">Vibrio crassostreae</name>
    <dbReference type="NCBI Taxonomy" id="246167"/>
    <lineage>
        <taxon>Bacteria</taxon>
        <taxon>Pseudomonadati</taxon>
        <taxon>Pseudomonadota</taxon>
        <taxon>Gammaproteobacteria</taxon>
        <taxon>Vibrionales</taxon>
        <taxon>Vibrionaceae</taxon>
        <taxon>Vibrio</taxon>
    </lineage>
</organism>
<evidence type="ECO:0000313" key="1">
    <source>
        <dbReference type="EMBL" id="CDS97877.1"/>
    </source>
</evidence>
<sequence length="62" mass="6996">MHKNAAFLKLESAKTIKKLEKLTIMVNNQRNVSAFEQDPPTAQQQDVLIPIPLINLPIESNL</sequence>
<comment type="caution">
    <text evidence="1">The sequence shown here is derived from an EMBL/GenBank/DDBJ whole genome shotgun (WGS) entry which is preliminary data.</text>
</comment>
<proteinExistence type="predicted"/>
<accession>A0A822MSH7</accession>
<protein>
    <submittedName>
        <fullName evidence="1">Uncharacterized protein</fullName>
    </submittedName>
</protein>
<name>A0A822MSH7_9VIBR</name>
<gene>
    <name evidence="1" type="ORF">VCR5J5_1280020</name>
</gene>
<evidence type="ECO:0000313" key="2">
    <source>
        <dbReference type="Proteomes" id="UP000049495"/>
    </source>
</evidence>
<reference evidence="2" key="1">
    <citation type="submission" date="2014-06" db="EMBL/GenBank/DDBJ databases">
        <authorList>
            <person name="Le Roux Frederique"/>
        </authorList>
    </citation>
    <scope>NUCLEOTIDE SEQUENCE [LARGE SCALE GENOMIC DNA]</scope>
    <source>
        <strain evidence="2">J5-5</strain>
    </source>
</reference>
<dbReference type="Proteomes" id="UP000049495">
    <property type="component" value="Unassembled WGS sequence"/>
</dbReference>
<dbReference type="AlphaFoldDB" id="A0A822MSH7"/>
<dbReference type="EMBL" id="CCJV01000033">
    <property type="protein sequence ID" value="CDS97877.1"/>
    <property type="molecule type" value="Genomic_DNA"/>
</dbReference>